<feature type="domain" description="DH" evidence="4">
    <location>
        <begin position="396"/>
        <end position="577"/>
    </location>
</feature>
<dbReference type="SUPFAM" id="SSF48065">
    <property type="entry name" value="DBL homology domain (DH-domain)"/>
    <property type="match status" value="1"/>
</dbReference>
<proteinExistence type="predicted"/>
<evidence type="ECO:0000259" key="3">
    <source>
        <dbReference type="PROSITE" id="PS50003"/>
    </source>
</evidence>
<dbReference type="GO" id="GO:0005085">
    <property type="term" value="F:guanyl-nucleotide exchange factor activity"/>
    <property type="evidence" value="ECO:0007669"/>
    <property type="project" value="InterPro"/>
</dbReference>
<keyword evidence="6" id="KW-1185">Reference proteome</keyword>
<feature type="region of interest" description="Disordered" evidence="2">
    <location>
        <begin position="97"/>
        <end position="159"/>
    </location>
</feature>
<feature type="region of interest" description="Disordered" evidence="2">
    <location>
        <begin position="1102"/>
        <end position="1133"/>
    </location>
</feature>
<dbReference type="InterPro" id="IPR043324">
    <property type="entry name" value="PH_PLEKHG1_G2_G3"/>
</dbReference>
<feature type="compositionally biased region" description="Low complexity" evidence="2">
    <location>
        <begin position="1637"/>
        <end position="1651"/>
    </location>
</feature>
<gene>
    <name evidence="5" type="ORF">MNOR_LOCUS2709</name>
</gene>
<dbReference type="Proteomes" id="UP001497623">
    <property type="component" value="Unassembled WGS sequence"/>
</dbReference>
<dbReference type="GO" id="GO:0031267">
    <property type="term" value="F:small GTPase binding"/>
    <property type="evidence" value="ECO:0007669"/>
    <property type="project" value="TreeGrafter"/>
</dbReference>
<feature type="region of interest" description="Disordered" evidence="2">
    <location>
        <begin position="724"/>
        <end position="892"/>
    </location>
</feature>
<name>A0AAV2PNG9_MEGNR</name>
<dbReference type="CDD" id="cd00160">
    <property type="entry name" value="RhoGEF"/>
    <property type="match status" value="1"/>
</dbReference>
<feature type="region of interest" description="Disordered" evidence="2">
    <location>
        <begin position="331"/>
        <end position="374"/>
    </location>
</feature>
<dbReference type="Gene3D" id="1.20.900.10">
    <property type="entry name" value="Dbl homology (DH) domain"/>
    <property type="match status" value="1"/>
</dbReference>
<dbReference type="InterPro" id="IPR001849">
    <property type="entry name" value="PH_domain"/>
</dbReference>
<keyword evidence="1" id="KW-0597">Phosphoprotein</keyword>
<feature type="region of interest" description="Disordered" evidence="2">
    <location>
        <begin position="1077"/>
        <end position="1096"/>
    </location>
</feature>
<accession>A0AAV2PNG9</accession>
<feature type="region of interest" description="Disordered" evidence="2">
    <location>
        <begin position="267"/>
        <end position="295"/>
    </location>
</feature>
<organism evidence="5 6">
    <name type="scientific">Meganyctiphanes norvegica</name>
    <name type="common">Northern krill</name>
    <name type="synonym">Thysanopoda norvegica</name>
    <dbReference type="NCBI Taxonomy" id="48144"/>
    <lineage>
        <taxon>Eukaryota</taxon>
        <taxon>Metazoa</taxon>
        <taxon>Ecdysozoa</taxon>
        <taxon>Arthropoda</taxon>
        <taxon>Crustacea</taxon>
        <taxon>Multicrustacea</taxon>
        <taxon>Malacostraca</taxon>
        <taxon>Eumalacostraca</taxon>
        <taxon>Eucarida</taxon>
        <taxon>Euphausiacea</taxon>
        <taxon>Euphausiidae</taxon>
        <taxon>Meganyctiphanes</taxon>
    </lineage>
</organism>
<feature type="compositionally biased region" description="Polar residues" evidence="2">
    <location>
        <begin position="124"/>
        <end position="140"/>
    </location>
</feature>
<feature type="region of interest" description="Disordered" evidence="2">
    <location>
        <begin position="1340"/>
        <end position="1371"/>
    </location>
</feature>
<feature type="compositionally biased region" description="Acidic residues" evidence="2">
    <location>
        <begin position="881"/>
        <end position="892"/>
    </location>
</feature>
<reference evidence="5 6" key="1">
    <citation type="submission" date="2024-05" db="EMBL/GenBank/DDBJ databases">
        <authorList>
            <person name="Wallberg A."/>
        </authorList>
    </citation>
    <scope>NUCLEOTIDE SEQUENCE [LARGE SCALE GENOMIC DNA]</scope>
</reference>
<dbReference type="InterPro" id="IPR055251">
    <property type="entry name" value="SOS1_NGEF_PH"/>
</dbReference>
<dbReference type="PROSITE" id="PS50010">
    <property type="entry name" value="DH_2"/>
    <property type="match status" value="1"/>
</dbReference>
<sequence>MNHEEGTTDATASPSGSSPTSSLAQDGTIDHSHEEKRSPKNALSDNLVELELILKILCSLKVALNYIWEGEGISTDLVPTLLNMYDALYIRLKDDDEPEKTSPVEGEEDQHGNQSRAEELANSCADTSTVGGNGRNPTTKENGENGAKYSSGGGGDRVKENGVLIDQTRHPYPCIDRLQISENNELDNENQLNNNILGSNNSEMCKKCDVSRTSSLCQCSAKESITESITSLFDDIERKIDRETVSHYDNLGRRLTKEHIYAVPNLLPKHSPNKLSPKVPETPTSPPGFDPRKFKDVYRPLSSISSSSSSSSNSLPRRSAPVNMSAYLASAESLEDNDADHSDTEETTRRRDRTIKARREKAMRTGSGDSGVQCHSISLPAPPLAKPRYCDPNLAYMDRIVLEIIETEAVYVSNLKEVIEGYLEQWRPPESKSGISQQNVDDLFSNIEQIYRFNREFSLELEQCGVDPVKVARCFVRNNTGFVIYTEYCTKYPRTMSVLTELMRSEQAVRAFREKQVALGHTLPLGSYLLKPVQRILKYHLLLGNIVKHFEKDKPGYSEVVDALSSMTEMAHHINDMKRKHEHAIRVQEIQSLLYGWQGEDLTTYGELNAEGTFRMFGAKGLRHVFLFDKMILIAKKKEDSFLMYKTHILCSNLMLIESVPGEPFSFHIIPFDNPRLQYTLEARNLDQKREWTLLLKRVILENYSAIIPEHARQLVMTLGQNKPEDITDTTKGKQKAHHAPEYLERRKERRRSEGLLNTRFRLRRSSRTRKDKEEKGSRSRSVSRNRETEDDEPDRKISTTSCPGTNEKPKLKLSMWRRRSEPHVGSQDSLPLSISTSVIDDNPDTPDTTPCDPPTSQLLHASQNGLPSQEVSAEGLAMSENDDREDDGDVPVVEDEDAEQINENLEEVIRQMLHFKLQEQQLILSKQRRGIIRKKQLPSRYENSDTENEDGPSKNTSDMYGGVYGADMDSVVKEEEITDYVNFFFKNMQNQTSINTESIGGSSSEGQSLYSSALSVNQVGDEKLYTKIKPSNPVRRSSSDLSFKRTGSLKKSNYDNLINIWSSIRGKSPEKRLTGILSPSSLPGQLAPKFRERPQLRRAQSFTGESKNSDHYSSSSQLLTTPNTAPVSFQNHKNSDVWLREENRDRPNTIALSEDRVKDLEQYLQQSGISRLQDRFPYDTEDGYTDYSMTPHMSMDNILSIHPEHKIYKSTQKLTLRSVFRKITNPRATKSEPSGSVFNYSMDSELDKSDDKNASKMVYNMARQCSRTLKERVQQITAEDGEKSPVIKTNSEPIYAIPIIKQQQYNQYYSNQGINSIGARLACTNEATEYAVPRIQKTRSELRPDSVLSSSSILTSSSSSSSTSNHDTKGIESTEISSMTNMQEQIENIQENSQCVDSDASGDSYYERSFDQLEEITRDELFRDSAIYSDTDDIESPPPSLKQELRITSPIRTKSGSKISPRPSFKESLKNVPSTQIPEISEENLSDPLEISSDEKTIKEILFNKYLSPQLKRKVPPPVPAKPDMAKAYKKQCGSLIMQQLKNLEECSSPLKYNREDQLSPAFDGIKSVGERLKDLEIQETANGGPAESSAPKATDKEDSISEWSIKGPKSPTLLTPIIKNPITLSPLNIISASSPVSSRSKSVSPKLSLHSSPVPFETSSPVQNPNSSPNKSIETSPLPVHKCLLDEEVDEEPLKPRGWVKHVIGKLQAESDV</sequence>
<feature type="compositionally biased region" description="Low complexity" evidence="2">
    <location>
        <begin position="8"/>
        <end position="22"/>
    </location>
</feature>
<feature type="region of interest" description="Disordered" evidence="2">
    <location>
        <begin position="936"/>
        <end position="962"/>
    </location>
</feature>
<comment type="caution">
    <text evidence="5">The sequence shown here is derived from an EMBL/GenBank/DDBJ whole genome shotgun (WGS) entry which is preliminary data.</text>
</comment>
<dbReference type="PANTHER" id="PTHR45924">
    <property type="entry name" value="FI17866P1"/>
    <property type="match status" value="1"/>
</dbReference>
<dbReference type="Gene3D" id="2.30.29.30">
    <property type="entry name" value="Pleckstrin-homology domain (PH domain)/Phosphotyrosine-binding domain (PTB)"/>
    <property type="match status" value="1"/>
</dbReference>
<feature type="non-terminal residue" evidence="5">
    <location>
        <position position="1715"/>
    </location>
</feature>
<feature type="compositionally biased region" description="Basic and acidic residues" evidence="2">
    <location>
        <begin position="739"/>
        <end position="754"/>
    </location>
</feature>
<evidence type="ECO:0008006" key="7">
    <source>
        <dbReference type="Google" id="ProtNLM"/>
    </source>
</evidence>
<protein>
    <recommendedName>
        <fullName evidence="7">Pleckstrin homology domain-containing family G member 1</fullName>
    </recommendedName>
</protein>
<feature type="region of interest" description="Disordered" evidence="2">
    <location>
        <begin position="1581"/>
        <end position="1609"/>
    </location>
</feature>
<evidence type="ECO:0000313" key="5">
    <source>
        <dbReference type="EMBL" id="CAL4062510.1"/>
    </source>
</evidence>
<dbReference type="InterPro" id="IPR011993">
    <property type="entry name" value="PH-like_dom_sf"/>
</dbReference>
<evidence type="ECO:0000256" key="1">
    <source>
        <dbReference type="ARBA" id="ARBA00022553"/>
    </source>
</evidence>
<dbReference type="SMART" id="SM00233">
    <property type="entry name" value="PH"/>
    <property type="match status" value="1"/>
</dbReference>
<evidence type="ECO:0000313" key="6">
    <source>
        <dbReference type="Proteomes" id="UP001497623"/>
    </source>
</evidence>
<dbReference type="InterPro" id="IPR000219">
    <property type="entry name" value="DH_dom"/>
</dbReference>
<feature type="compositionally biased region" description="Low complexity" evidence="2">
    <location>
        <begin position="1661"/>
        <end position="1674"/>
    </location>
</feature>
<feature type="compositionally biased region" description="Polar residues" evidence="2">
    <location>
        <begin position="827"/>
        <end position="840"/>
    </location>
</feature>
<feature type="compositionally biased region" description="Basic and acidic residues" evidence="2">
    <location>
        <begin position="769"/>
        <end position="778"/>
    </location>
</feature>
<dbReference type="CDD" id="cd13243">
    <property type="entry name" value="PH_PLEKHG1_G2_G3"/>
    <property type="match status" value="1"/>
</dbReference>
<feature type="compositionally biased region" description="Low complexity" evidence="2">
    <location>
        <begin position="1347"/>
        <end position="1365"/>
    </location>
</feature>
<feature type="compositionally biased region" description="Basic and acidic residues" evidence="2">
    <location>
        <begin position="28"/>
        <end position="38"/>
    </location>
</feature>
<dbReference type="PANTHER" id="PTHR45924:SF2">
    <property type="entry name" value="FI17866P1"/>
    <property type="match status" value="1"/>
</dbReference>
<evidence type="ECO:0000259" key="4">
    <source>
        <dbReference type="PROSITE" id="PS50010"/>
    </source>
</evidence>
<dbReference type="SMART" id="SM00325">
    <property type="entry name" value="RhoGEF"/>
    <property type="match status" value="1"/>
</dbReference>
<feature type="compositionally biased region" description="Basic and acidic residues" evidence="2">
    <location>
        <begin position="339"/>
        <end position="363"/>
    </location>
</feature>
<dbReference type="InterPro" id="IPR035899">
    <property type="entry name" value="DBL_dom_sf"/>
</dbReference>
<feature type="compositionally biased region" description="Polar residues" evidence="2">
    <location>
        <begin position="857"/>
        <end position="872"/>
    </location>
</feature>
<dbReference type="SUPFAM" id="SSF50729">
    <property type="entry name" value="PH domain-like"/>
    <property type="match status" value="1"/>
</dbReference>
<feature type="region of interest" description="Disordered" evidence="2">
    <location>
        <begin position="1637"/>
        <end position="1681"/>
    </location>
</feature>
<dbReference type="EMBL" id="CAXKWB010000855">
    <property type="protein sequence ID" value="CAL4062510.1"/>
    <property type="molecule type" value="Genomic_DNA"/>
</dbReference>
<dbReference type="PROSITE" id="PS50003">
    <property type="entry name" value="PH_DOMAIN"/>
    <property type="match status" value="1"/>
</dbReference>
<evidence type="ECO:0000256" key="2">
    <source>
        <dbReference type="SAM" id="MobiDB-lite"/>
    </source>
</evidence>
<dbReference type="Pfam" id="PF00621">
    <property type="entry name" value="RhoGEF"/>
    <property type="match status" value="1"/>
</dbReference>
<feature type="domain" description="PH" evidence="3">
    <location>
        <begin position="601"/>
        <end position="701"/>
    </location>
</feature>
<dbReference type="Pfam" id="PF22697">
    <property type="entry name" value="SOS1_NGEF_PH"/>
    <property type="match status" value="1"/>
</dbReference>
<feature type="region of interest" description="Disordered" evidence="2">
    <location>
        <begin position="1429"/>
        <end position="1477"/>
    </location>
</feature>
<feature type="region of interest" description="Disordered" evidence="2">
    <location>
        <begin position="1"/>
        <end position="40"/>
    </location>
</feature>